<dbReference type="EMBL" id="LCLG01000006">
    <property type="protein sequence ID" value="KKU12126.1"/>
    <property type="molecule type" value="Genomic_DNA"/>
</dbReference>
<feature type="transmembrane region" description="Helical" evidence="1">
    <location>
        <begin position="57"/>
        <end position="76"/>
    </location>
</feature>
<accession>A0A0G1MV14</accession>
<dbReference type="Proteomes" id="UP000034653">
    <property type="component" value="Unassembled WGS sequence"/>
</dbReference>
<keyword evidence="1" id="KW-0812">Transmembrane</keyword>
<reference evidence="2 3" key="1">
    <citation type="journal article" date="2015" name="Nature">
        <title>rRNA introns, odd ribosomes, and small enigmatic genomes across a large radiation of phyla.</title>
        <authorList>
            <person name="Brown C.T."/>
            <person name="Hug L.A."/>
            <person name="Thomas B.C."/>
            <person name="Sharon I."/>
            <person name="Castelle C.J."/>
            <person name="Singh A."/>
            <person name="Wilkins M.J."/>
            <person name="Williams K.H."/>
            <person name="Banfield J.F."/>
        </authorList>
    </citation>
    <scope>NUCLEOTIDE SEQUENCE [LARGE SCALE GENOMIC DNA]</scope>
</reference>
<evidence type="ECO:0000313" key="2">
    <source>
        <dbReference type="EMBL" id="KKU12126.1"/>
    </source>
</evidence>
<feature type="transmembrane region" description="Helical" evidence="1">
    <location>
        <begin position="12"/>
        <end position="36"/>
    </location>
</feature>
<evidence type="ECO:0000313" key="3">
    <source>
        <dbReference type="Proteomes" id="UP000034653"/>
    </source>
</evidence>
<name>A0A0G1MV14_9BACT</name>
<dbReference type="AlphaFoldDB" id="A0A0G1MV14"/>
<proteinExistence type="predicted"/>
<evidence type="ECO:0000256" key="1">
    <source>
        <dbReference type="SAM" id="Phobius"/>
    </source>
</evidence>
<keyword evidence="1" id="KW-0472">Membrane</keyword>
<keyword evidence="1" id="KW-1133">Transmembrane helix</keyword>
<comment type="caution">
    <text evidence="2">The sequence shown here is derived from an EMBL/GenBank/DDBJ whole genome shotgun (WGS) entry which is preliminary data.</text>
</comment>
<organism evidence="2 3">
    <name type="scientific">Candidatus Woesebacteria bacterium GW2011_GWA1_45_8</name>
    <dbReference type="NCBI Taxonomy" id="1618559"/>
    <lineage>
        <taxon>Bacteria</taxon>
        <taxon>Candidatus Woeseibacteriota</taxon>
    </lineage>
</organism>
<gene>
    <name evidence="2" type="ORF">UX19_C0006G0002</name>
</gene>
<sequence length="80" mass="8593">MDNLILGLSPIVAFLKASFVSLALITVVSFSLLAFLDRVLKEGKQKTWICLVLRRSSYLLLAFTLAAVAPVLAEAISKGG</sequence>
<protein>
    <submittedName>
        <fullName evidence="2">Uncharacterized protein</fullName>
    </submittedName>
</protein>